<evidence type="ECO:0000259" key="1">
    <source>
        <dbReference type="SMART" id="SM00382"/>
    </source>
</evidence>
<dbReference type="RefSeq" id="WP_265383072.1">
    <property type="nucleotide sequence ID" value="NZ_CP110615.1"/>
</dbReference>
<dbReference type="Gene3D" id="3.40.50.300">
    <property type="entry name" value="P-loop containing nucleotide triphosphate hydrolases"/>
    <property type="match status" value="1"/>
</dbReference>
<feature type="domain" description="AAA+ ATPase" evidence="1">
    <location>
        <begin position="99"/>
        <end position="277"/>
    </location>
</feature>
<sequence>MQVRLANALGCPVDLTLSGAVDVSLLNAWRRCRELSVTGSRLQIHASEPRPSLPRANDSRQSLLAMSERLTTAVTVAAITARRFDLLMLHAGAVADPNTGAVVAFIGRSGSGKTTASIALAQSLGYVTDETAAIRDDLSVIPYPKPLSVINPGPDHYKDQVSPDDLGLRELTGRPLRLVALLMLDRDDDHPAGAPAVLEPLHLVDAVPELVAQISFLGARERPLQRVQDLVRACGGLQRVTYRNADSLPAVVTGLLSDPEVSRRLATATIIGLPRPDEPTPTAIPASADLLLYRRCAVDDVIDEGGCLIVLKGDQVYVLDGIAPALWHAAGVASPIDELVRAVVRAHGAPAAVDTTAVVETAIESLVSAGILEPR</sequence>
<gene>
    <name evidence="2" type="ORF">RHODO2019_00135</name>
</gene>
<proteinExistence type="predicted"/>
<dbReference type="Proteomes" id="UP001164965">
    <property type="component" value="Chromosome"/>
</dbReference>
<name>A0ABY6P0U0_9NOCA</name>
<dbReference type="SUPFAM" id="SSF52540">
    <property type="entry name" value="P-loop containing nucleoside triphosphate hydrolases"/>
    <property type="match status" value="1"/>
</dbReference>
<dbReference type="SUPFAM" id="SSF53795">
    <property type="entry name" value="PEP carboxykinase-like"/>
    <property type="match status" value="1"/>
</dbReference>
<keyword evidence="3" id="KW-1185">Reference proteome</keyword>
<evidence type="ECO:0000313" key="2">
    <source>
        <dbReference type="EMBL" id="UZJ24966.1"/>
    </source>
</evidence>
<evidence type="ECO:0000313" key="3">
    <source>
        <dbReference type="Proteomes" id="UP001164965"/>
    </source>
</evidence>
<dbReference type="SMART" id="SM00382">
    <property type="entry name" value="AAA"/>
    <property type="match status" value="1"/>
</dbReference>
<dbReference type="InterPro" id="IPR027417">
    <property type="entry name" value="P-loop_NTPase"/>
</dbReference>
<accession>A0ABY6P0U0</accession>
<dbReference type="EMBL" id="CP110615">
    <property type="protein sequence ID" value="UZJ24966.1"/>
    <property type="molecule type" value="Genomic_DNA"/>
</dbReference>
<dbReference type="InterPro" id="IPR003593">
    <property type="entry name" value="AAA+_ATPase"/>
</dbReference>
<organism evidence="2 3">
    <name type="scientific">Rhodococcus antarcticus</name>
    <dbReference type="NCBI Taxonomy" id="2987751"/>
    <lineage>
        <taxon>Bacteria</taxon>
        <taxon>Bacillati</taxon>
        <taxon>Actinomycetota</taxon>
        <taxon>Actinomycetes</taxon>
        <taxon>Mycobacteriales</taxon>
        <taxon>Nocardiaceae</taxon>
        <taxon>Rhodococcus</taxon>
    </lineage>
</organism>
<reference evidence="2" key="1">
    <citation type="submission" date="2022-10" db="EMBL/GenBank/DDBJ databases">
        <title>Rhodococcus sp.75.</title>
        <authorList>
            <person name="Sun M."/>
        </authorList>
    </citation>
    <scope>NUCLEOTIDE SEQUENCE</scope>
    <source>
        <strain evidence="2">75</strain>
    </source>
</reference>
<protein>
    <recommendedName>
        <fullName evidence="1">AAA+ ATPase domain-containing protein</fullName>
    </recommendedName>
</protein>